<dbReference type="InterPro" id="IPR049012">
    <property type="entry name" value="Mutator_transp_dom"/>
</dbReference>
<protein>
    <recommendedName>
        <fullName evidence="2">Mutator-like transposase domain-containing protein</fullName>
    </recommendedName>
</protein>
<name>A0AAV8YTD8_9CUCU</name>
<evidence type="ECO:0000256" key="1">
    <source>
        <dbReference type="SAM" id="Phobius"/>
    </source>
</evidence>
<keyword evidence="1" id="KW-0472">Membrane</keyword>
<gene>
    <name evidence="3" type="ORF">NQ318_005894</name>
</gene>
<dbReference type="AlphaFoldDB" id="A0AAV8YTD8"/>
<sequence>MSLSDTQRIEILILLGCGDKTRTQKQVCEIFNTRYSDRRISHSTVSRIENKFCEFGNVTDIPKSGRKCILDDEQKLDILLDIQDNPHKPTRQVAADNDISKTSILRLLKNEIYRPYKIHLDFLEEQLKLNKEPFDLPYLMIFDITLLSVNAGKHSPIPAADSDGLISHPRLQQKLGSGEGRKFILSQNLSYNVAIPIKKALSEGGCLITRLPNVCMPTCKNSIRVFRVPATTGMGMAYYIRHSIHGVLERFREGVNAVQFCIVFYHNVQVLFRECSYPKFINVLLTTQAAYFLYLFGCFYYNQYVKSQNRKAAERKTNGVVQNGVTKIAPVENGIDKTSENISNGKAKVVFPFKPPYCDSHIEFKKGTHGIQKYFPEALLKSEVAVMYWDRLIIDRTEFRVTARLVTTVPALEKSHAGKMEVDSVKEVFQRSEEKHNLKYAQYIGDGDNKTSKATLDLDPYNNDPKVMKKERVGHVEQNEKMRDAI</sequence>
<dbReference type="Proteomes" id="UP001162162">
    <property type="component" value="Unassembled WGS sequence"/>
</dbReference>
<evidence type="ECO:0000259" key="2">
    <source>
        <dbReference type="Pfam" id="PF20700"/>
    </source>
</evidence>
<keyword evidence="1" id="KW-1133">Transmembrane helix</keyword>
<evidence type="ECO:0000313" key="3">
    <source>
        <dbReference type="EMBL" id="KAJ8954308.1"/>
    </source>
</evidence>
<dbReference type="EMBL" id="JAPWTK010000049">
    <property type="protein sequence ID" value="KAJ8954308.1"/>
    <property type="molecule type" value="Genomic_DNA"/>
</dbReference>
<keyword evidence="1" id="KW-0812">Transmembrane</keyword>
<keyword evidence="4" id="KW-1185">Reference proteome</keyword>
<proteinExistence type="predicted"/>
<feature type="transmembrane region" description="Helical" evidence="1">
    <location>
        <begin position="280"/>
        <end position="301"/>
    </location>
</feature>
<accession>A0AAV8YTD8</accession>
<comment type="caution">
    <text evidence="3">The sequence shown here is derived from an EMBL/GenBank/DDBJ whole genome shotgun (WGS) entry which is preliminary data.</text>
</comment>
<feature type="domain" description="Mutator-like transposase" evidence="2">
    <location>
        <begin position="417"/>
        <end position="479"/>
    </location>
</feature>
<reference evidence="3" key="1">
    <citation type="journal article" date="2023" name="Insect Mol. Biol.">
        <title>Genome sequencing provides insights into the evolution of gene families encoding plant cell wall-degrading enzymes in longhorned beetles.</title>
        <authorList>
            <person name="Shin N.R."/>
            <person name="Okamura Y."/>
            <person name="Kirsch R."/>
            <person name="Pauchet Y."/>
        </authorList>
    </citation>
    <scope>NUCLEOTIDE SEQUENCE</scope>
    <source>
        <strain evidence="3">AMC_N1</strain>
    </source>
</reference>
<evidence type="ECO:0000313" key="4">
    <source>
        <dbReference type="Proteomes" id="UP001162162"/>
    </source>
</evidence>
<dbReference type="Pfam" id="PF20700">
    <property type="entry name" value="Mutator"/>
    <property type="match status" value="1"/>
</dbReference>
<organism evidence="3 4">
    <name type="scientific">Aromia moschata</name>
    <dbReference type="NCBI Taxonomy" id="1265417"/>
    <lineage>
        <taxon>Eukaryota</taxon>
        <taxon>Metazoa</taxon>
        <taxon>Ecdysozoa</taxon>
        <taxon>Arthropoda</taxon>
        <taxon>Hexapoda</taxon>
        <taxon>Insecta</taxon>
        <taxon>Pterygota</taxon>
        <taxon>Neoptera</taxon>
        <taxon>Endopterygota</taxon>
        <taxon>Coleoptera</taxon>
        <taxon>Polyphaga</taxon>
        <taxon>Cucujiformia</taxon>
        <taxon>Chrysomeloidea</taxon>
        <taxon>Cerambycidae</taxon>
        <taxon>Cerambycinae</taxon>
        <taxon>Callichromatini</taxon>
        <taxon>Aromia</taxon>
    </lineage>
</organism>